<evidence type="ECO:0000256" key="3">
    <source>
        <dbReference type="ARBA" id="ARBA00022723"/>
    </source>
</evidence>
<dbReference type="GO" id="GO:0006508">
    <property type="term" value="P:proteolysis"/>
    <property type="evidence" value="ECO:0007669"/>
    <property type="project" value="UniProtKB-KW"/>
</dbReference>
<keyword evidence="7" id="KW-0482">Metalloprotease</keyword>
<keyword evidence="2" id="KW-0645">Protease</keyword>
<evidence type="ECO:0000256" key="5">
    <source>
        <dbReference type="ARBA" id="ARBA00022801"/>
    </source>
</evidence>
<keyword evidence="5" id="KW-0378">Hydrolase</keyword>
<evidence type="ECO:0000256" key="4">
    <source>
        <dbReference type="ARBA" id="ARBA00022729"/>
    </source>
</evidence>
<dbReference type="CDD" id="cd09597">
    <property type="entry name" value="M4_TLP"/>
    <property type="match status" value="1"/>
</dbReference>
<feature type="domain" description="LTD" evidence="10">
    <location>
        <begin position="657"/>
        <end position="833"/>
    </location>
</feature>
<keyword evidence="12" id="KW-1185">Reference proteome</keyword>
<dbReference type="Pfam" id="PF07504">
    <property type="entry name" value="FTP"/>
    <property type="match status" value="1"/>
</dbReference>
<dbReference type="PANTHER" id="PTHR33794:SF1">
    <property type="entry name" value="BACILLOLYSIN"/>
    <property type="match status" value="1"/>
</dbReference>
<dbReference type="EMBL" id="JAGTJJ010000105">
    <property type="protein sequence ID" value="MDC3989334.1"/>
    <property type="molecule type" value="Genomic_DNA"/>
</dbReference>
<evidence type="ECO:0000256" key="1">
    <source>
        <dbReference type="ARBA" id="ARBA00009388"/>
    </source>
</evidence>
<dbReference type="SUPFAM" id="SSF74853">
    <property type="entry name" value="Lamin A/C globular tail domain"/>
    <property type="match status" value="1"/>
</dbReference>
<dbReference type="Pfam" id="PF00932">
    <property type="entry name" value="LTD"/>
    <property type="match status" value="1"/>
</dbReference>
<dbReference type="Gene3D" id="3.10.450.490">
    <property type="match status" value="1"/>
</dbReference>
<dbReference type="InterPro" id="IPR013856">
    <property type="entry name" value="Peptidase_M4_domain"/>
</dbReference>
<dbReference type="InterPro" id="IPR036415">
    <property type="entry name" value="Lamin_tail_dom_sf"/>
</dbReference>
<evidence type="ECO:0000313" key="12">
    <source>
        <dbReference type="Proteomes" id="UP001151081"/>
    </source>
</evidence>
<evidence type="ECO:0000256" key="9">
    <source>
        <dbReference type="SAM" id="MobiDB-lite"/>
    </source>
</evidence>
<dbReference type="Pfam" id="PF01447">
    <property type="entry name" value="Peptidase_M4"/>
    <property type="match status" value="1"/>
</dbReference>
<feature type="compositionally biased region" description="Basic and acidic residues" evidence="9">
    <location>
        <begin position="20"/>
        <end position="30"/>
    </location>
</feature>
<dbReference type="Gene3D" id="2.60.120.380">
    <property type="match status" value="1"/>
</dbReference>
<dbReference type="GO" id="GO:0004222">
    <property type="term" value="F:metalloendopeptidase activity"/>
    <property type="evidence" value="ECO:0007669"/>
    <property type="project" value="InterPro"/>
</dbReference>
<dbReference type="Pfam" id="PF02868">
    <property type="entry name" value="Peptidase_M4_C"/>
    <property type="match status" value="1"/>
</dbReference>
<evidence type="ECO:0000256" key="2">
    <source>
        <dbReference type="ARBA" id="ARBA00022670"/>
    </source>
</evidence>
<dbReference type="InterPro" id="IPR001322">
    <property type="entry name" value="Lamin_tail_dom"/>
</dbReference>
<dbReference type="PRINTS" id="PR00730">
    <property type="entry name" value="THERMOLYSIN"/>
</dbReference>
<dbReference type="PROSITE" id="PS51841">
    <property type="entry name" value="LTD"/>
    <property type="match status" value="1"/>
</dbReference>
<evidence type="ECO:0000256" key="6">
    <source>
        <dbReference type="ARBA" id="ARBA00022833"/>
    </source>
</evidence>
<sequence length="843" mass="87819">MALETRSSALRRGGHGNHASIEHGSTDTKETALTRNKLIRGLGLATVILAAAACQGTDAEVDDLRDRHSSDIPAHLAALPDAEVVQLDDDAIPRFVTGNLGRLATAAHVEKTDFGAVLSDIAPVFRADASELSLRRARIDEQGDQHFRFSQTKNGLPVIGAELVLHVRDGVIIAANGGARSDLPADELPSIELSDALGAARDSSEAADVFVEDEAPLAYYAARKRLALVYRVEVRGRLEDGTPVRDTVLVDAADGSIALRIPHIHTAKNRQVYTASNLPELPGFPVLPGTLVRSEGQAASSDTTVNVNYDWLGKTYDCYKNLFGRDSYNNAGAALVSTVHYDINYVNAYWDGTQMVFGDGDGVNSSSLAHSMDVTAHELTHAVTGSESNLTYSGESGGLNEAMSDIFGAVCEWYRDGQVVNGKTWIVGDEVWTPATPGDGLRYMANPAQDGESLDFYNSSAGSADVHLSSGIANLAFYLLSQGGTHPQGKSSVNVTGIGILKAARVFYKANVDILTSSASFLDAKNATVQAATQLGFTQAEIDAVAKAWDAVGVVPPPPPPATPLQNNVPLTNLSGNFEGAKYYTLDVPAGATNLVFTTSGGTGNVFMDVQFGWPSLGQACVPTGSGTSLTCTVSSIQAGTYYVMLLGFLPYSGVTLKGSFTAPAATTADLVINEIDYDTVGTDSSEYVEIYNPAGGAVSLSGCALVLVNGANGAVYSTVDLSPAGSLAAGQYLVVGASAVVVPAGAKRINVPTSTNILQNDTEGVALVCGSSVVDKLSYEGNVTAATIPGVGTVSLVEGTAFATADSNTLTRSLCRLPNGADTDNASVDWGTCSSLTPGAPN</sequence>
<dbReference type="InterPro" id="IPR007280">
    <property type="entry name" value="Peptidase_C_arc/bac"/>
</dbReference>
<reference evidence="11 12" key="1">
    <citation type="submission" date="2021-04" db="EMBL/GenBank/DDBJ databases">
        <title>Genome analysis of Polyangium sp.</title>
        <authorList>
            <person name="Li Y."/>
            <person name="Wang J."/>
        </authorList>
    </citation>
    <scope>NUCLEOTIDE SEQUENCE [LARGE SCALE GENOMIC DNA]</scope>
    <source>
        <strain evidence="11 12">SDU14</strain>
    </source>
</reference>
<dbReference type="InterPro" id="IPR050728">
    <property type="entry name" value="Zinc_Metalloprotease_M4"/>
</dbReference>
<accession>A0A9X3XEV9</accession>
<comment type="similarity">
    <text evidence="1">Belongs to the peptidase M4 family.</text>
</comment>
<evidence type="ECO:0000259" key="10">
    <source>
        <dbReference type="PROSITE" id="PS51841"/>
    </source>
</evidence>
<dbReference type="InterPro" id="IPR011096">
    <property type="entry name" value="FTP_domain"/>
</dbReference>
<dbReference type="Gene3D" id="1.10.390.10">
    <property type="entry name" value="Neutral Protease Domain 2"/>
    <property type="match status" value="1"/>
</dbReference>
<keyword evidence="6" id="KW-0862">Zinc</keyword>
<dbReference type="Gene3D" id="3.10.170.10">
    <property type="match status" value="1"/>
</dbReference>
<comment type="caution">
    <text evidence="11">The sequence shown here is derived from an EMBL/GenBank/DDBJ whole genome shotgun (WGS) entry which is preliminary data.</text>
</comment>
<organism evidence="11 12">
    <name type="scientific">Polyangium jinanense</name>
    <dbReference type="NCBI Taxonomy" id="2829994"/>
    <lineage>
        <taxon>Bacteria</taxon>
        <taxon>Pseudomonadati</taxon>
        <taxon>Myxococcota</taxon>
        <taxon>Polyangia</taxon>
        <taxon>Polyangiales</taxon>
        <taxon>Polyangiaceae</taxon>
        <taxon>Polyangium</taxon>
    </lineage>
</organism>
<dbReference type="SUPFAM" id="SSF55486">
    <property type="entry name" value="Metalloproteases ('zincins'), catalytic domain"/>
    <property type="match status" value="1"/>
</dbReference>
<name>A0A9X3XEV9_9BACT</name>
<keyword evidence="4" id="KW-0732">Signal</keyword>
<evidence type="ECO:0000256" key="8">
    <source>
        <dbReference type="PIRSR" id="PIRSR623612-1"/>
    </source>
</evidence>
<keyword evidence="3" id="KW-0479">Metal-binding</keyword>
<protein>
    <submittedName>
        <fullName evidence="11">M4 family metallopeptidase</fullName>
    </submittedName>
</protein>
<feature type="active site" evidence="8">
    <location>
        <position position="378"/>
    </location>
</feature>
<feature type="region of interest" description="Disordered" evidence="9">
    <location>
        <begin position="1"/>
        <end position="30"/>
    </location>
</feature>
<dbReference type="Proteomes" id="UP001151081">
    <property type="component" value="Unassembled WGS sequence"/>
</dbReference>
<dbReference type="InterPro" id="IPR023612">
    <property type="entry name" value="Peptidase_M4"/>
</dbReference>
<evidence type="ECO:0000313" key="11">
    <source>
        <dbReference type="EMBL" id="MDC3989334.1"/>
    </source>
</evidence>
<dbReference type="AlphaFoldDB" id="A0A9X3XEV9"/>
<feature type="active site" description="Proton donor" evidence="8">
    <location>
        <position position="467"/>
    </location>
</feature>
<dbReference type="PANTHER" id="PTHR33794">
    <property type="entry name" value="BACILLOLYSIN"/>
    <property type="match status" value="1"/>
</dbReference>
<dbReference type="InterPro" id="IPR027268">
    <property type="entry name" value="Peptidase_M4/M1_CTD_sf"/>
</dbReference>
<proteinExistence type="inferred from homology"/>
<gene>
    <name evidence="11" type="ORF">KEG57_53215</name>
</gene>
<evidence type="ECO:0000256" key="7">
    <source>
        <dbReference type="ARBA" id="ARBA00023049"/>
    </source>
</evidence>
<dbReference type="Pfam" id="PF04151">
    <property type="entry name" value="PPC"/>
    <property type="match status" value="1"/>
</dbReference>
<dbReference type="GO" id="GO:0046872">
    <property type="term" value="F:metal ion binding"/>
    <property type="evidence" value="ECO:0007669"/>
    <property type="project" value="UniProtKB-KW"/>
</dbReference>
<dbReference type="InterPro" id="IPR001570">
    <property type="entry name" value="Peptidase_M4_C_domain"/>
</dbReference>